<keyword evidence="1" id="KW-1133">Transmembrane helix</keyword>
<dbReference type="Proteomes" id="UP001069090">
    <property type="component" value="Unassembled WGS sequence"/>
</dbReference>
<reference evidence="2 3" key="1">
    <citation type="submission" date="2022-12" db="EMBL/GenBank/DDBJ databases">
        <title>Dasania phycosphaerae sp. nov., isolated from particulate material of the south coast of Korea.</title>
        <authorList>
            <person name="Jiang Y."/>
        </authorList>
    </citation>
    <scope>NUCLEOTIDE SEQUENCE [LARGE SCALE GENOMIC DNA]</scope>
    <source>
        <strain evidence="2 3">GY-19</strain>
    </source>
</reference>
<evidence type="ECO:0000313" key="3">
    <source>
        <dbReference type="Proteomes" id="UP001069090"/>
    </source>
</evidence>
<keyword evidence="1" id="KW-0812">Transmembrane</keyword>
<feature type="transmembrane region" description="Helical" evidence="1">
    <location>
        <begin position="6"/>
        <end position="25"/>
    </location>
</feature>
<name>A0A9J6RNC5_9GAMM</name>
<protein>
    <submittedName>
        <fullName evidence="2">Uncharacterized protein</fullName>
    </submittedName>
</protein>
<dbReference type="RefSeq" id="WP_258332392.1">
    <property type="nucleotide sequence ID" value="NZ_JAPTGG010000011.1"/>
</dbReference>
<keyword evidence="1" id="KW-0472">Membrane</keyword>
<evidence type="ECO:0000256" key="1">
    <source>
        <dbReference type="SAM" id="Phobius"/>
    </source>
</evidence>
<dbReference type="EMBL" id="JAPTGG010000011">
    <property type="protein sequence ID" value="MCZ0866230.1"/>
    <property type="molecule type" value="Genomic_DNA"/>
</dbReference>
<dbReference type="AlphaFoldDB" id="A0A9J6RNC5"/>
<sequence length="225" mass="25095">METVAFIIFGLSTAFVILSMAINFLRNEDFKSAFKHSLNASAKLSDRANAYTRVVETILVDTFPFGKYNKKSVLLMNSALIAAVSALSEELNVGSEQNKRSNTIVGVMLIDKLKKSTKIQFILILCLVINFLLALLTAIEFSYFLLAIVSLMLFCIHADQQLIMYRVKKGWYGKNEYEAKEIINFILNHANKNDFNDSGGLKRVIPLPEVEAESLKNSGINGATV</sequence>
<keyword evidence="3" id="KW-1185">Reference proteome</keyword>
<organism evidence="2 3">
    <name type="scientific">Dasania phycosphaerae</name>
    <dbReference type="NCBI Taxonomy" id="2950436"/>
    <lineage>
        <taxon>Bacteria</taxon>
        <taxon>Pseudomonadati</taxon>
        <taxon>Pseudomonadota</taxon>
        <taxon>Gammaproteobacteria</taxon>
        <taxon>Cellvibrionales</taxon>
        <taxon>Spongiibacteraceae</taxon>
        <taxon>Dasania</taxon>
    </lineage>
</organism>
<feature type="transmembrane region" description="Helical" evidence="1">
    <location>
        <begin position="119"/>
        <end position="136"/>
    </location>
</feature>
<gene>
    <name evidence="2" type="ORF">O0V09_13550</name>
</gene>
<comment type="caution">
    <text evidence="2">The sequence shown here is derived from an EMBL/GenBank/DDBJ whole genome shotgun (WGS) entry which is preliminary data.</text>
</comment>
<evidence type="ECO:0000313" key="2">
    <source>
        <dbReference type="EMBL" id="MCZ0866230.1"/>
    </source>
</evidence>
<proteinExistence type="predicted"/>
<accession>A0A9J6RNC5</accession>